<proteinExistence type="predicted"/>
<protein>
    <submittedName>
        <fullName evidence="2">Uncharacterized protein</fullName>
    </submittedName>
</protein>
<evidence type="ECO:0000256" key="1">
    <source>
        <dbReference type="SAM" id="SignalP"/>
    </source>
</evidence>
<dbReference type="AlphaFoldDB" id="A0A518BGG4"/>
<dbReference type="EMBL" id="CP036287">
    <property type="protein sequence ID" value="QDU66072.1"/>
    <property type="molecule type" value="Genomic_DNA"/>
</dbReference>
<keyword evidence="1" id="KW-0732">Signal</keyword>
<organism evidence="2 3">
    <name type="scientific">Engelhardtia mirabilis</name>
    <dbReference type="NCBI Taxonomy" id="2528011"/>
    <lineage>
        <taxon>Bacteria</taxon>
        <taxon>Pseudomonadati</taxon>
        <taxon>Planctomycetota</taxon>
        <taxon>Planctomycetia</taxon>
        <taxon>Planctomycetia incertae sedis</taxon>
        <taxon>Engelhardtia</taxon>
    </lineage>
</organism>
<name>A0A518BGG4_9BACT</name>
<gene>
    <name evidence="2" type="ORF">Pla133_11380</name>
</gene>
<keyword evidence="3" id="KW-1185">Reference proteome</keyword>
<feature type="chain" id="PRO_5022075939" evidence="1">
    <location>
        <begin position="27"/>
        <end position="295"/>
    </location>
</feature>
<evidence type="ECO:0000313" key="2">
    <source>
        <dbReference type="EMBL" id="QDU66072.1"/>
    </source>
</evidence>
<evidence type="ECO:0000313" key="3">
    <source>
        <dbReference type="Proteomes" id="UP000316921"/>
    </source>
</evidence>
<dbReference type="KEGG" id="pbap:Pla133_11380"/>
<accession>A0A518BGG4</accession>
<feature type="signal peptide" evidence="1">
    <location>
        <begin position="1"/>
        <end position="26"/>
    </location>
</feature>
<dbReference type="Proteomes" id="UP000316921">
    <property type="component" value="Chromosome"/>
</dbReference>
<sequence length="295" mass="31672" precursor="true">MANTCRAWWRRIAPLALLVVPAVAVAAQGGGTDGPSSQESTRRPIDAGVPVSVRDDWFGYPAPGVEVTYFDTADLDEDDAAKVVTSKLRRKRLWREATTVLTNLDGQVQLPAARGELYVQVGTGPRSGWAATSGDPLEFALELDVPIPVRLVGPDGRPVAGVRFGRLIDAEGMALDDFVGSMPDWATDPVTGRPVSGEFSTGTGPDGRCLLSEFQMLSMRQMRAMVPELGTSLERLGGGSAQEFDQAKLDQLVAKLSAAHSPSMPLDWTASHCSCRRPTRTASSRSSCFRPTVRS</sequence>
<reference evidence="2 3" key="1">
    <citation type="submission" date="2019-02" db="EMBL/GenBank/DDBJ databases">
        <title>Deep-cultivation of Planctomycetes and their phenomic and genomic characterization uncovers novel biology.</title>
        <authorList>
            <person name="Wiegand S."/>
            <person name="Jogler M."/>
            <person name="Boedeker C."/>
            <person name="Pinto D."/>
            <person name="Vollmers J."/>
            <person name="Rivas-Marin E."/>
            <person name="Kohn T."/>
            <person name="Peeters S.H."/>
            <person name="Heuer A."/>
            <person name="Rast P."/>
            <person name="Oberbeckmann S."/>
            <person name="Bunk B."/>
            <person name="Jeske O."/>
            <person name="Meyerdierks A."/>
            <person name="Storesund J.E."/>
            <person name="Kallscheuer N."/>
            <person name="Luecker S."/>
            <person name="Lage O.M."/>
            <person name="Pohl T."/>
            <person name="Merkel B.J."/>
            <person name="Hornburger P."/>
            <person name="Mueller R.-W."/>
            <person name="Bruemmer F."/>
            <person name="Labrenz M."/>
            <person name="Spormann A.M."/>
            <person name="Op den Camp H."/>
            <person name="Overmann J."/>
            <person name="Amann R."/>
            <person name="Jetten M.S.M."/>
            <person name="Mascher T."/>
            <person name="Medema M.H."/>
            <person name="Devos D.P."/>
            <person name="Kaster A.-K."/>
            <person name="Ovreas L."/>
            <person name="Rohde M."/>
            <person name="Galperin M.Y."/>
            <person name="Jogler C."/>
        </authorList>
    </citation>
    <scope>NUCLEOTIDE SEQUENCE [LARGE SCALE GENOMIC DNA]</scope>
    <source>
        <strain evidence="2 3">Pla133</strain>
    </source>
</reference>
<dbReference type="RefSeq" id="WP_145063294.1">
    <property type="nucleotide sequence ID" value="NZ_CP036287.1"/>
</dbReference>